<dbReference type="InterPro" id="IPR037192">
    <property type="entry name" value="ERO1-like_sf"/>
</dbReference>
<name>G7Y9S3_CLOSI</name>
<dbReference type="InterPro" id="IPR051512">
    <property type="entry name" value="Inactive_Rhomboid"/>
</dbReference>
<comment type="similarity">
    <text evidence="4">Belongs to the peptidase S54 family.</text>
</comment>
<gene>
    <name evidence="17" type="ORF">CLF_103453</name>
</gene>
<evidence type="ECO:0000256" key="12">
    <source>
        <dbReference type="ARBA" id="ARBA00023136"/>
    </source>
</evidence>
<evidence type="ECO:0000256" key="4">
    <source>
        <dbReference type="ARBA" id="ARBA00009045"/>
    </source>
</evidence>
<dbReference type="EMBL" id="DF142979">
    <property type="protein sequence ID" value="GAA49707.1"/>
    <property type="molecule type" value="Genomic_DNA"/>
</dbReference>
<evidence type="ECO:0000256" key="13">
    <source>
        <dbReference type="ARBA" id="ARBA00023157"/>
    </source>
</evidence>
<evidence type="ECO:0000256" key="11">
    <source>
        <dbReference type="ARBA" id="ARBA00023002"/>
    </source>
</evidence>
<evidence type="ECO:0000256" key="16">
    <source>
        <dbReference type="SAM" id="MobiDB-lite"/>
    </source>
</evidence>
<organism evidence="17 18">
    <name type="scientific">Clonorchis sinensis</name>
    <name type="common">Chinese liver fluke</name>
    <dbReference type="NCBI Taxonomy" id="79923"/>
    <lineage>
        <taxon>Eukaryota</taxon>
        <taxon>Metazoa</taxon>
        <taxon>Spiralia</taxon>
        <taxon>Lophotrochozoa</taxon>
        <taxon>Platyhelminthes</taxon>
        <taxon>Trematoda</taxon>
        <taxon>Digenea</taxon>
        <taxon>Opisthorchiida</taxon>
        <taxon>Opisthorchiata</taxon>
        <taxon>Opisthorchiidae</taxon>
        <taxon>Clonorchis</taxon>
    </lineage>
</organism>
<evidence type="ECO:0000256" key="15">
    <source>
        <dbReference type="ARBA" id="ARBA00023284"/>
    </source>
</evidence>
<proteinExistence type="inferred from homology"/>
<keyword evidence="15" id="KW-0676">Redox-active center</keyword>
<keyword evidence="11" id="KW-0560">Oxidoreductase</keyword>
<evidence type="ECO:0000256" key="3">
    <source>
        <dbReference type="ARBA" id="ARBA00008277"/>
    </source>
</evidence>
<evidence type="ECO:0000313" key="17">
    <source>
        <dbReference type="EMBL" id="GAA49707.1"/>
    </source>
</evidence>
<dbReference type="GO" id="GO:0050708">
    <property type="term" value="P:regulation of protein secretion"/>
    <property type="evidence" value="ECO:0007669"/>
    <property type="project" value="TreeGrafter"/>
</dbReference>
<keyword evidence="10" id="KW-0249">Electron transport</keyword>
<dbReference type="GO" id="GO:0016972">
    <property type="term" value="F:thiol oxidase activity"/>
    <property type="evidence" value="ECO:0007669"/>
    <property type="project" value="InterPro"/>
</dbReference>
<comment type="cofactor">
    <cofactor evidence="1">
        <name>FAD</name>
        <dbReference type="ChEBI" id="CHEBI:57692"/>
    </cofactor>
</comment>
<evidence type="ECO:0000256" key="9">
    <source>
        <dbReference type="ARBA" id="ARBA00022827"/>
    </source>
</evidence>
<dbReference type="GO" id="GO:0005789">
    <property type="term" value="C:endoplasmic reticulum membrane"/>
    <property type="evidence" value="ECO:0007669"/>
    <property type="project" value="UniProtKB-SubCell"/>
</dbReference>
<evidence type="ECO:0000256" key="14">
    <source>
        <dbReference type="ARBA" id="ARBA00023180"/>
    </source>
</evidence>
<protein>
    <submittedName>
        <fullName evidence="17">Inactive rhomboid protein 2</fullName>
    </submittedName>
</protein>
<keyword evidence="9" id="KW-0274">FAD</keyword>
<keyword evidence="8" id="KW-0256">Endoplasmic reticulum</keyword>
<feature type="region of interest" description="Disordered" evidence="16">
    <location>
        <begin position="582"/>
        <end position="601"/>
    </location>
</feature>
<keyword evidence="6" id="KW-0285">Flavoprotein</keyword>
<evidence type="ECO:0000256" key="1">
    <source>
        <dbReference type="ARBA" id="ARBA00001974"/>
    </source>
</evidence>
<evidence type="ECO:0000256" key="10">
    <source>
        <dbReference type="ARBA" id="ARBA00022982"/>
    </source>
</evidence>
<keyword evidence="5" id="KW-0813">Transport</keyword>
<evidence type="ECO:0000256" key="7">
    <source>
        <dbReference type="ARBA" id="ARBA00022729"/>
    </source>
</evidence>
<keyword evidence="18" id="KW-1185">Reference proteome</keyword>
<evidence type="ECO:0000256" key="2">
    <source>
        <dbReference type="ARBA" id="ARBA00004367"/>
    </source>
</evidence>
<evidence type="ECO:0000256" key="6">
    <source>
        <dbReference type="ARBA" id="ARBA00022630"/>
    </source>
</evidence>
<sequence length="601" mass="67525">MKCQDKQLHRSLVSTPRDRSKHNINAARGNRYTGYALFLINNDAGKPIVYLVGLEYTLRLYVMTRLSAEQCICEKLAVKVYHSITEGPSSRVSITCTSVSCSRAFILENPYFTLSVSAIQVVVFLVHWGIYGFSPVGVSVISHHMATVALPNGTSGRVCWVEPENSFIGPRQVDLIRAGARYPPCMRFDSQLHSTVIQRQRSFDRLSGCCLNRATRSCHQTSHTACSTPTYDWLTYSDLEPAPPHSPSEESDSLVTHTSLMDTVKKSNTSVVCGLDPNYCLKPRSSPSLPWPDDISEWPVCENVANTSSEIDPSPLHMQCQVIGRPCCFGILGECVVTTEEHCKFMHGSYHSKAAVCSQVNCLKDICGMAPFLKGDYADQWYRLITSLFIHSGAKGNLFDERQLFAGQTEEAKTLKHQMREHFYNISRIMDCVGCDKCRLWGKLQRIANLRVANNEIAWDIHIETDNIFQWSAVVLQFRSPETCTAYRIYITKIDWILLEKWSLEYHLDFNSETFFDPIAFNPDFQLSRREIVALFNAFSRAPGCAQNSVTVPSSNIGTSPPSTTEIQREMPILKRDKAAGTDGLQRLTHPHSSKKVSGSC</sequence>
<reference evidence="17" key="1">
    <citation type="journal article" date="2011" name="Genome Biol.">
        <title>The draft genome of the carcinogenic human liver fluke Clonorchis sinensis.</title>
        <authorList>
            <person name="Wang X."/>
            <person name="Chen W."/>
            <person name="Huang Y."/>
            <person name="Sun J."/>
            <person name="Men J."/>
            <person name="Liu H."/>
            <person name="Luo F."/>
            <person name="Guo L."/>
            <person name="Lv X."/>
            <person name="Deng C."/>
            <person name="Zhou C."/>
            <person name="Fan Y."/>
            <person name="Li X."/>
            <person name="Huang L."/>
            <person name="Hu Y."/>
            <person name="Liang C."/>
            <person name="Hu X."/>
            <person name="Xu J."/>
            <person name="Yu X."/>
        </authorList>
    </citation>
    <scope>NUCLEOTIDE SEQUENCE [LARGE SCALE GENOMIC DNA]</scope>
    <source>
        <strain evidence="17">Henan</strain>
    </source>
</reference>
<dbReference type="GO" id="GO:0042058">
    <property type="term" value="P:regulation of epidermal growth factor receptor signaling pathway"/>
    <property type="evidence" value="ECO:0007669"/>
    <property type="project" value="TreeGrafter"/>
</dbReference>
<evidence type="ECO:0000256" key="8">
    <source>
        <dbReference type="ARBA" id="ARBA00022824"/>
    </source>
</evidence>
<keyword evidence="12" id="KW-0472">Membrane</keyword>
<comment type="subcellular location">
    <subcellularLocation>
        <location evidence="2">Endoplasmic reticulum membrane</location>
        <topology evidence="2">Peripheral membrane protein</topology>
        <orientation evidence="2">Lumenal side</orientation>
    </subcellularLocation>
</comment>
<dbReference type="AlphaFoldDB" id="G7Y9S3"/>
<dbReference type="Pfam" id="PF04137">
    <property type="entry name" value="ERO1"/>
    <property type="match status" value="1"/>
</dbReference>
<evidence type="ECO:0000256" key="5">
    <source>
        <dbReference type="ARBA" id="ARBA00022448"/>
    </source>
</evidence>
<dbReference type="PANTHER" id="PTHR45965">
    <property type="entry name" value="INACTIVE RHOMBOID PROTEIN"/>
    <property type="match status" value="1"/>
</dbReference>
<reference key="2">
    <citation type="submission" date="2011-10" db="EMBL/GenBank/DDBJ databases">
        <title>The genome and transcriptome sequence of Clonorchis sinensis provide insights into the carcinogenic liver fluke.</title>
        <authorList>
            <person name="Wang X."/>
            <person name="Huang Y."/>
            <person name="Chen W."/>
            <person name="Liu H."/>
            <person name="Guo L."/>
            <person name="Chen Y."/>
            <person name="Luo F."/>
            <person name="Zhou W."/>
            <person name="Sun J."/>
            <person name="Mao Q."/>
            <person name="Liang P."/>
            <person name="Zhou C."/>
            <person name="Tian Y."/>
            <person name="Men J."/>
            <person name="Lv X."/>
            <person name="Huang L."/>
            <person name="Zhou J."/>
            <person name="Hu Y."/>
            <person name="Li R."/>
            <person name="Zhang F."/>
            <person name="Lei H."/>
            <person name="Li X."/>
            <person name="Hu X."/>
            <person name="Liang C."/>
            <person name="Xu J."/>
            <person name="Wu Z."/>
            <person name="Yu X."/>
        </authorList>
    </citation>
    <scope>NUCLEOTIDE SEQUENCE</scope>
    <source>
        <strain>Henan</strain>
    </source>
</reference>
<evidence type="ECO:0000313" key="18">
    <source>
        <dbReference type="Proteomes" id="UP000008909"/>
    </source>
</evidence>
<comment type="similarity">
    <text evidence="3">Belongs to the EROs family.</text>
</comment>
<dbReference type="GO" id="GO:0034975">
    <property type="term" value="P:protein folding in endoplasmic reticulum"/>
    <property type="evidence" value="ECO:0007669"/>
    <property type="project" value="InterPro"/>
</dbReference>
<keyword evidence="13" id="KW-1015">Disulfide bond</keyword>
<dbReference type="Proteomes" id="UP000008909">
    <property type="component" value="Unassembled WGS sequence"/>
</dbReference>
<dbReference type="GO" id="GO:0015035">
    <property type="term" value="F:protein-disulfide reductase activity"/>
    <property type="evidence" value="ECO:0007669"/>
    <property type="project" value="InterPro"/>
</dbReference>
<dbReference type="PANTHER" id="PTHR45965:SF3">
    <property type="entry name" value="INACTIVE RHOMBOID PROTEIN 1"/>
    <property type="match status" value="1"/>
</dbReference>
<keyword evidence="7" id="KW-0732">Signal</keyword>
<accession>G7Y9S3</accession>
<dbReference type="SUPFAM" id="SSF110019">
    <property type="entry name" value="ERO1-like"/>
    <property type="match status" value="1"/>
</dbReference>
<keyword evidence="14" id="KW-0325">Glycoprotein</keyword>
<dbReference type="GO" id="GO:0071949">
    <property type="term" value="F:FAD binding"/>
    <property type="evidence" value="ECO:0007669"/>
    <property type="project" value="InterPro"/>
</dbReference>
<dbReference type="InterPro" id="IPR007266">
    <property type="entry name" value="Ero1"/>
</dbReference>